<evidence type="ECO:0000313" key="2">
    <source>
        <dbReference type="Proteomes" id="UP000297635"/>
    </source>
</evidence>
<organism evidence="1 2">
    <name type="scientific">Duncaniella freteri</name>
    <dbReference type="NCBI Taxonomy" id="2530391"/>
    <lineage>
        <taxon>Bacteria</taxon>
        <taxon>Pseudomonadati</taxon>
        <taxon>Bacteroidota</taxon>
        <taxon>Bacteroidia</taxon>
        <taxon>Bacteroidales</taxon>
        <taxon>Muribaculaceae</taxon>
        <taxon>Duncaniella</taxon>
    </lineage>
</organism>
<dbReference type="InterPro" id="IPR036895">
    <property type="entry name" value="Uracil-DNA_glycosylase-like_sf"/>
</dbReference>
<keyword evidence="2" id="KW-1185">Reference proteome</keyword>
<reference evidence="1 2" key="1">
    <citation type="submission" date="2019-02" db="EMBL/GenBank/DDBJ databases">
        <title>Isolation and identification of novel species under the genus Muribaculum.</title>
        <authorList>
            <person name="Miyake S."/>
            <person name="Ding Y."/>
            <person name="Low A."/>
            <person name="Soh M."/>
            <person name="Seedorf H."/>
        </authorList>
    </citation>
    <scope>NUCLEOTIDE SEQUENCE [LARGE SCALE GENOMIC DNA]</scope>
    <source>
        <strain evidence="1 2">TLL-A3</strain>
    </source>
</reference>
<proteinExistence type="predicted"/>
<comment type="caution">
    <text evidence="1">The sequence shown here is derived from an EMBL/GenBank/DDBJ whole genome shotgun (WGS) entry which is preliminary data.</text>
</comment>
<dbReference type="SUPFAM" id="SSF52141">
    <property type="entry name" value="Uracil-DNA glycosylase-like"/>
    <property type="match status" value="1"/>
</dbReference>
<accession>A0A4Z0VAT0</accession>
<dbReference type="GeneID" id="82149368"/>
<gene>
    <name evidence="1" type="ORF">EZ315_06145</name>
</gene>
<name>A0A4Z0VAT0_9BACT</name>
<evidence type="ECO:0000313" key="1">
    <source>
        <dbReference type="EMBL" id="TGG40292.1"/>
    </source>
</evidence>
<dbReference type="EMBL" id="SJSA01000001">
    <property type="protein sequence ID" value="TGG40292.1"/>
    <property type="molecule type" value="Genomic_DNA"/>
</dbReference>
<sequence length="189" mass="21525">MLETHPFPPYLPSGAKVLIMGTFPPQPHRWAMEFYYPNRTNDFWKIMGLIFFNDPTYLYDTRSRSFRLDLIKDLLDDKGIALHDTGREIRRLRDNASDKYLEIVTPVPLFDLLARIPLCRTIATTGEKAAGVIASITGTETPKMGHMVTDTARNLDIWRMPSTSRAYPLPLENKAAYYATLFNAAGIEP</sequence>
<dbReference type="AlphaFoldDB" id="A0A4Z0VAT0"/>
<dbReference type="Proteomes" id="UP000297635">
    <property type="component" value="Unassembled WGS sequence"/>
</dbReference>
<dbReference type="Gene3D" id="3.40.470.10">
    <property type="entry name" value="Uracil-DNA glycosylase-like domain"/>
    <property type="match status" value="1"/>
</dbReference>
<protein>
    <submittedName>
        <fullName evidence="1">Uracil-DNA glycosylase family protein</fullName>
    </submittedName>
</protein>
<dbReference type="RefSeq" id="WP_135471305.1">
    <property type="nucleotide sequence ID" value="NZ_CASJDB010000077.1"/>
</dbReference>